<organism evidence="1 2">
    <name type="scientific">Kibdelosporangium lantanae</name>
    <dbReference type="NCBI Taxonomy" id="1497396"/>
    <lineage>
        <taxon>Bacteria</taxon>
        <taxon>Bacillati</taxon>
        <taxon>Actinomycetota</taxon>
        <taxon>Actinomycetes</taxon>
        <taxon>Pseudonocardiales</taxon>
        <taxon>Pseudonocardiaceae</taxon>
        <taxon>Kibdelosporangium</taxon>
    </lineage>
</organism>
<comment type="caution">
    <text evidence="1">The sequence shown here is derived from an EMBL/GenBank/DDBJ whole genome shotgun (WGS) entry which is preliminary data.</text>
</comment>
<protein>
    <submittedName>
        <fullName evidence="1">Uncharacterized protein</fullName>
    </submittedName>
</protein>
<gene>
    <name evidence="1" type="ORF">ACFQ1S_28455</name>
</gene>
<reference evidence="2" key="1">
    <citation type="journal article" date="2019" name="Int. J. Syst. Evol. Microbiol.">
        <title>The Global Catalogue of Microorganisms (GCM) 10K type strain sequencing project: providing services to taxonomists for standard genome sequencing and annotation.</title>
        <authorList>
            <consortium name="The Broad Institute Genomics Platform"/>
            <consortium name="The Broad Institute Genome Sequencing Center for Infectious Disease"/>
            <person name="Wu L."/>
            <person name="Ma J."/>
        </authorList>
    </citation>
    <scope>NUCLEOTIDE SEQUENCE [LARGE SCALE GENOMIC DNA]</scope>
    <source>
        <strain evidence="2">JCM 31486</strain>
    </source>
</reference>
<keyword evidence="2" id="KW-1185">Reference proteome</keyword>
<evidence type="ECO:0000313" key="2">
    <source>
        <dbReference type="Proteomes" id="UP001597045"/>
    </source>
</evidence>
<evidence type="ECO:0000313" key="1">
    <source>
        <dbReference type="EMBL" id="MFD1049188.1"/>
    </source>
</evidence>
<name>A0ABW3MF06_9PSEU</name>
<dbReference type="EMBL" id="JBHTIS010002031">
    <property type="protein sequence ID" value="MFD1049188.1"/>
    <property type="molecule type" value="Genomic_DNA"/>
</dbReference>
<proteinExistence type="predicted"/>
<accession>A0ABW3MF06</accession>
<dbReference type="Proteomes" id="UP001597045">
    <property type="component" value="Unassembled WGS sequence"/>
</dbReference>
<sequence length="161" mass="17931">MGRLVQQTTFAGDTLVVLNRARPAEWELRTRGVLITSSKQFPLPLANRPLRCWELLSTPYCLLRLDGPPNESTYGLLSRVGATWTVVRGVVFSNRATVEVKDLGPATVALVAVEQVDDGRWHSVVMLWTEPSRRCSPLVATREQLPGWPDVRPGLQDLNPC</sequence>